<keyword evidence="11" id="KW-1185">Reference proteome</keyword>
<dbReference type="PANTHER" id="PTHR14402:SF10">
    <property type="entry name" value="3CXXC-TYPE DOMAIN-CONTAINING PROTEIN"/>
    <property type="match status" value="1"/>
</dbReference>
<evidence type="ECO:0000256" key="3">
    <source>
        <dbReference type="ARBA" id="ARBA00022723"/>
    </source>
</evidence>
<feature type="compositionally biased region" description="Low complexity" evidence="8">
    <location>
        <begin position="234"/>
        <end position="245"/>
    </location>
</feature>
<sequence length="260" mass="29710">MLDHNHKPSPTLQEGYKPTGLALIREQRWTIRENAVVHLGIRPPPSAPPVDEDKLARKNKMVYIQPAGGMAAPDLASMDEIWNGEFAKVFQPYLPHIWFLCSTEVCPSPRWRRFKDSAKVRFCCQTCGHGWTSMKGRVVFWYFLHIPYCEGFVQFKLYGQQCQRCNNGMFEPAMWYPEEVNKVLCNLYNRIGQTYYGFVKPPIRYDRRAGKPRTQHNATLCQACRDGECDSRPRTTTPTTGAAVTPTPPPGATKLQAVRV</sequence>
<comment type="subcellular location">
    <subcellularLocation>
        <location evidence="1">Membrane</location>
        <topology evidence="1">Single-pass membrane protein</topology>
    </subcellularLocation>
</comment>
<evidence type="ECO:0000256" key="1">
    <source>
        <dbReference type="ARBA" id="ARBA00004167"/>
    </source>
</evidence>
<proteinExistence type="predicted"/>
<feature type="region of interest" description="Disordered" evidence="8">
    <location>
        <begin position="228"/>
        <end position="260"/>
    </location>
</feature>
<evidence type="ECO:0000256" key="4">
    <source>
        <dbReference type="ARBA" id="ARBA00022771"/>
    </source>
</evidence>
<name>A0A914BNB6_PATMI</name>
<dbReference type="GO" id="GO:0051205">
    <property type="term" value="P:protein insertion into membrane"/>
    <property type="evidence" value="ECO:0007669"/>
    <property type="project" value="TreeGrafter"/>
</dbReference>
<evidence type="ECO:0000256" key="5">
    <source>
        <dbReference type="ARBA" id="ARBA00022833"/>
    </source>
</evidence>
<dbReference type="Pfam" id="PF13695">
    <property type="entry name" value="Zn_ribbon_3CxxC"/>
    <property type="match status" value="1"/>
</dbReference>
<evidence type="ECO:0000256" key="8">
    <source>
        <dbReference type="SAM" id="MobiDB-lite"/>
    </source>
</evidence>
<organism evidence="10 11">
    <name type="scientific">Patiria miniata</name>
    <name type="common">Bat star</name>
    <name type="synonym">Asterina miniata</name>
    <dbReference type="NCBI Taxonomy" id="46514"/>
    <lineage>
        <taxon>Eukaryota</taxon>
        <taxon>Metazoa</taxon>
        <taxon>Echinodermata</taxon>
        <taxon>Eleutherozoa</taxon>
        <taxon>Asterozoa</taxon>
        <taxon>Asteroidea</taxon>
        <taxon>Valvatacea</taxon>
        <taxon>Valvatida</taxon>
        <taxon>Asterinidae</taxon>
        <taxon>Patiria</taxon>
    </lineage>
</organism>
<evidence type="ECO:0000256" key="7">
    <source>
        <dbReference type="ARBA" id="ARBA00023136"/>
    </source>
</evidence>
<dbReference type="AlphaFoldDB" id="A0A914BNB6"/>
<keyword evidence="5" id="KW-0862">Zinc</keyword>
<accession>A0A914BNB6</accession>
<evidence type="ECO:0000313" key="11">
    <source>
        <dbReference type="Proteomes" id="UP000887568"/>
    </source>
</evidence>
<keyword evidence="3" id="KW-0479">Metal-binding</keyword>
<dbReference type="InterPro" id="IPR026096">
    <property type="entry name" value="R-trans_p"/>
</dbReference>
<evidence type="ECO:0000256" key="2">
    <source>
        <dbReference type="ARBA" id="ARBA00022692"/>
    </source>
</evidence>
<dbReference type="GO" id="GO:0008270">
    <property type="term" value="F:zinc ion binding"/>
    <property type="evidence" value="ECO:0007669"/>
    <property type="project" value="UniProtKB-KW"/>
</dbReference>
<keyword evidence="2" id="KW-0812">Transmembrane</keyword>
<dbReference type="RefSeq" id="XP_038077778.1">
    <property type="nucleotide sequence ID" value="XM_038221850.1"/>
</dbReference>
<keyword evidence="6" id="KW-1133">Transmembrane helix</keyword>
<dbReference type="GO" id="GO:0031849">
    <property type="term" value="F:olfactory receptor binding"/>
    <property type="evidence" value="ECO:0007669"/>
    <property type="project" value="TreeGrafter"/>
</dbReference>
<evidence type="ECO:0000259" key="9">
    <source>
        <dbReference type="SMART" id="SM01328"/>
    </source>
</evidence>
<feature type="domain" description="3CxxC-type" evidence="9">
    <location>
        <begin position="117"/>
        <end position="227"/>
    </location>
</feature>
<keyword evidence="4" id="KW-0863">Zinc-finger</keyword>
<dbReference type="EnsemblMetazoa" id="XM_038221850.1">
    <property type="protein sequence ID" value="XP_038077778.1"/>
    <property type="gene ID" value="LOC119745482"/>
</dbReference>
<dbReference type="InterPro" id="IPR027377">
    <property type="entry name" value="ZAR1/RTP1-5-like_Znf-3CxxC"/>
</dbReference>
<evidence type="ECO:0000313" key="10">
    <source>
        <dbReference type="EnsemblMetazoa" id="XP_038077778.1"/>
    </source>
</evidence>
<reference evidence="10" key="1">
    <citation type="submission" date="2022-11" db="UniProtKB">
        <authorList>
            <consortium name="EnsemblMetazoa"/>
        </authorList>
    </citation>
    <scope>IDENTIFICATION</scope>
</reference>
<dbReference type="GeneID" id="119745482"/>
<keyword evidence="7" id="KW-0472">Membrane</keyword>
<dbReference type="GO" id="GO:0006612">
    <property type="term" value="P:protein targeting to membrane"/>
    <property type="evidence" value="ECO:0007669"/>
    <property type="project" value="TreeGrafter"/>
</dbReference>
<dbReference type="SMART" id="SM01328">
    <property type="entry name" value="zf-3CxxC"/>
    <property type="match status" value="1"/>
</dbReference>
<protein>
    <recommendedName>
        <fullName evidence="9">3CxxC-type domain-containing protein</fullName>
    </recommendedName>
</protein>
<dbReference type="PANTHER" id="PTHR14402">
    <property type="entry name" value="RECEPTOR TRANSPORTING PROTEIN"/>
    <property type="match status" value="1"/>
</dbReference>
<dbReference type="Proteomes" id="UP000887568">
    <property type="component" value="Unplaced"/>
</dbReference>
<evidence type="ECO:0000256" key="6">
    <source>
        <dbReference type="ARBA" id="ARBA00022989"/>
    </source>
</evidence>
<dbReference type="GO" id="GO:0016020">
    <property type="term" value="C:membrane"/>
    <property type="evidence" value="ECO:0007669"/>
    <property type="project" value="UniProtKB-SubCell"/>
</dbReference>
<dbReference type="OrthoDB" id="8121437at2759"/>